<organism evidence="2 3">
    <name type="scientific">Stappia sediminis</name>
    <dbReference type="NCBI Taxonomy" id="2692190"/>
    <lineage>
        <taxon>Bacteria</taxon>
        <taxon>Pseudomonadati</taxon>
        <taxon>Pseudomonadota</taxon>
        <taxon>Alphaproteobacteria</taxon>
        <taxon>Hyphomicrobiales</taxon>
        <taxon>Stappiaceae</taxon>
        <taxon>Stappia</taxon>
    </lineage>
</organism>
<accession>A0A7X3LTM7</accession>
<dbReference type="GO" id="GO:0004852">
    <property type="term" value="F:uroporphyrinogen-III synthase activity"/>
    <property type="evidence" value="ECO:0007669"/>
    <property type="project" value="InterPro"/>
</dbReference>
<dbReference type="Gene3D" id="3.40.50.10090">
    <property type="match status" value="2"/>
</dbReference>
<dbReference type="AlphaFoldDB" id="A0A7X3LTM7"/>
<evidence type="ECO:0000259" key="1">
    <source>
        <dbReference type="Pfam" id="PF02602"/>
    </source>
</evidence>
<keyword evidence="3" id="KW-1185">Reference proteome</keyword>
<name>A0A7X3LTM7_9HYPH</name>
<dbReference type="InterPro" id="IPR036108">
    <property type="entry name" value="4pyrrol_syn_uPrphyn_synt_sf"/>
</dbReference>
<dbReference type="EMBL" id="WUMV01000003">
    <property type="protein sequence ID" value="MXN64882.1"/>
    <property type="molecule type" value="Genomic_DNA"/>
</dbReference>
<dbReference type="Proteomes" id="UP000433101">
    <property type="component" value="Unassembled WGS sequence"/>
</dbReference>
<feature type="domain" description="Tetrapyrrole biosynthesis uroporphyrinogen III synthase" evidence="1">
    <location>
        <begin position="15"/>
        <end position="224"/>
    </location>
</feature>
<gene>
    <name evidence="2" type="ORF">GR183_08175</name>
</gene>
<evidence type="ECO:0000313" key="3">
    <source>
        <dbReference type="Proteomes" id="UP000433101"/>
    </source>
</evidence>
<evidence type="ECO:0000313" key="2">
    <source>
        <dbReference type="EMBL" id="MXN64882.1"/>
    </source>
</evidence>
<dbReference type="SUPFAM" id="SSF69618">
    <property type="entry name" value="HemD-like"/>
    <property type="match status" value="1"/>
</dbReference>
<protein>
    <recommendedName>
        <fullName evidence="1">Tetrapyrrole biosynthesis uroporphyrinogen III synthase domain-containing protein</fullName>
    </recommendedName>
</protein>
<proteinExistence type="predicted"/>
<dbReference type="InterPro" id="IPR003754">
    <property type="entry name" value="4pyrrol_synth_uPrphyn_synth"/>
</dbReference>
<dbReference type="GO" id="GO:0033014">
    <property type="term" value="P:tetrapyrrole biosynthetic process"/>
    <property type="evidence" value="ECO:0007669"/>
    <property type="project" value="InterPro"/>
</dbReference>
<reference evidence="2 3" key="1">
    <citation type="submission" date="2019-12" db="EMBL/GenBank/DDBJ databases">
        <authorList>
            <person name="Li M."/>
        </authorList>
    </citation>
    <scope>NUCLEOTIDE SEQUENCE [LARGE SCALE GENOMIC DNA]</scope>
    <source>
        <strain evidence="2 3">GBMRC 2046</strain>
    </source>
</reference>
<dbReference type="Pfam" id="PF02602">
    <property type="entry name" value="HEM4"/>
    <property type="match status" value="1"/>
</dbReference>
<sequence length="232" mass="24308">MRLLVTRPEPQASKSAARLRALGHDVVVAPLLNIKAIENADIPRAGLGGVAVTSARAIDAMSRREEWNELKNLPFFAVGEKSARAAKGAGAANVTAGAGTVGDLAALIARSGVGGTVLYLAGRERSGDLSGDLANLGIDCETVEVYQADAASRLPEDIAADLQAGDIDAVLIYSRRTAEVFAQVTKALKLPRDFSVLSISKHAGEPLEGRFEIISAREPNEEAVFALLPPPC</sequence>
<comment type="caution">
    <text evidence="2">The sequence shown here is derived from an EMBL/GenBank/DDBJ whole genome shotgun (WGS) entry which is preliminary data.</text>
</comment>
<dbReference type="CDD" id="cd06578">
    <property type="entry name" value="HemD"/>
    <property type="match status" value="1"/>
</dbReference>
<dbReference type="RefSeq" id="WP_160775120.1">
    <property type="nucleotide sequence ID" value="NZ_WUMV01000003.1"/>
</dbReference>